<dbReference type="EMBL" id="MF600313">
    <property type="protein sequence ID" value="AVN58487.1"/>
    <property type="molecule type" value="Genomic_DNA"/>
</dbReference>
<reference evidence="1" key="1">
    <citation type="journal article" date="2018" name="Front. Microbiol.">
        <title>Beyond the Limits: tRNA Array Units in Mycobacterium Genomes.</title>
        <authorList>
            <person name="Morgado S.M."/>
            <person name="Vicente A.C."/>
        </authorList>
    </citation>
    <scope>NUCLEOTIDE SEQUENCE</scope>
    <source>
        <strain evidence="1">CBMA 213</strain>
        <plasmid evidence="1">pCBMA213_1</plasmid>
    </source>
</reference>
<name>A0A343VRG3_9MYCO</name>
<sequence>MRYLGWFHLPGGQKQQTPWITDDGDLDPEELLSSELFRGNDVEPITDSVAIPVSVQNASDLAAYLNAGGWDWPADDTDALTTPAWAARTASNAYFLLNRDGLLVHFAPYPTLDTGSGQWAGSPLWAGFLLICTNSINGKCRPFFPLTQNELWTAPLEYLSQQRPWLSIDAESTSKALTTDFAIADTQQRLNARARSHPVKILKKDD</sequence>
<organism evidence="1">
    <name type="scientific">Mycolicibacterium sp. CBMA 213</name>
    <dbReference type="NCBI Taxonomy" id="1968788"/>
    <lineage>
        <taxon>Bacteria</taxon>
        <taxon>Bacillati</taxon>
        <taxon>Actinomycetota</taxon>
        <taxon>Actinomycetes</taxon>
        <taxon>Mycobacteriales</taxon>
        <taxon>Mycobacteriaceae</taxon>
        <taxon>Mycolicibacterium</taxon>
    </lineage>
</organism>
<accession>A0A343VRG3</accession>
<dbReference type="AlphaFoldDB" id="A0A343VRG3"/>
<protein>
    <submittedName>
        <fullName evidence="1">Uncharacterized protein</fullName>
    </submittedName>
</protein>
<proteinExistence type="predicted"/>
<gene>
    <name evidence="1" type="ORF">B5P44_p00192</name>
</gene>
<geneLocation type="plasmid" evidence="1">
    <name>pCBMA213_1</name>
</geneLocation>
<keyword evidence="1" id="KW-0614">Plasmid</keyword>
<evidence type="ECO:0000313" key="1">
    <source>
        <dbReference type="EMBL" id="AVN58487.1"/>
    </source>
</evidence>